<dbReference type="GO" id="GO:0008270">
    <property type="term" value="F:zinc ion binding"/>
    <property type="evidence" value="ECO:0007669"/>
    <property type="project" value="UniProtKB-KW"/>
</dbReference>
<sequence length="220" mass="24880">MCPALEIVGLIYEEPPSKVTLTEGNILTLLPINGKKRKKRNRITPTLPSLLSSEEFGSASDKKSEENESDKKKVAKKLRREEKKTNNENAFIKLIQEMENIESHAHKDEHNGKKKGRKQTKKLTSINITQDRDSDANSAARKEMKEELAVNSDEALDYSDHQTNDSCLGCGQNYGGELLVQCEVCDSWWHKECTKTANNFNNKEQGFTFVCIQCCPDQLS</sequence>
<evidence type="ECO:0000259" key="6">
    <source>
        <dbReference type="PROSITE" id="PS50016"/>
    </source>
</evidence>
<dbReference type="KEGG" id="bgt:106068897"/>
<protein>
    <recommendedName>
        <fullName evidence="6">PHD-type domain-containing protein</fullName>
    </recommendedName>
</protein>
<dbReference type="InterPro" id="IPR011011">
    <property type="entry name" value="Znf_FYVE_PHD"/>
</dbReference>
<feature type="compositionally biased region" description="Basic and acidic residues" evidence="5">
    <location>
        <begin position="60"/>
        <end position="72"/>
    </location>
</feature>
<feature type="compositionally biased region" description="Basic and acidic residues" evidence="5">
    <location>
        <begin position="130"/>
        <end position="146"/>
    </location>
</feature>
<evidence type="ECO:0000256" key="3">
    <source>
        <dbReference type="ARBA" id="ARBA00022833"/>
    </source>
</evidence>
<feature type="region of interest" description="Disordered" evidence="5">
    <location>
        <begin position="103"/>
        <end position="146"/>
    </location>
</feature>
<keyword evidence="1" id="KW-0479">Metal-binding</keyword>
<dbReference type="Gene3D" id="3.30.40.10">
    <property type="entry name" value="Zinc/RING finger domain, C3HC4 (zinc finger)"/>
    <property type="match status" value="1"/>
</dbReference>
<evidence type="ECO:0000256" key="5">
    <source>
        <dbReference type="SAM" id="MobiDB-lite"/>
    </source>
</evidence>
<reference evidence="7" key="1">
    <citation type="submission" date="2020-05" db="UniProtKB">
        <authorList>
            <consortium name="EnsemblMetazoa"/>
        </authorList>
    </citation>
    <scope>IDENTIFICATION</scope>
    <source>
        <strain evidence="7">BB02</strain>
    </source>
</reference>
<dbReference type="PROSITE" id="PS01359">
    <property type="entry name" value="ZF_PHD_1"/>
    <property type="match status" value="1"/>
</dbReference>
<proteinExistence type="predicted"/>
<evidence type="ECO:0000256" key="1">
    <source>
        <dbReference type="ARBA" id="ARBA00022723"/>
    </source>
</evidence>
<feature type="compositionally biased region" description="Basic residues" evidence="5">
    <location>
        <begin position="112"/>
        <end position="121"/>
    </location>
</feature>
<dbReference type="EnsemblMetazoa" id="BGLB026009-RA">
    <property type="protein sequence ID" value="BGLB026009-PA"/>
    <property type="gene ID" value="BGLB026009"/>
</dbReference>
<dbReference type="InterPro" id="IPR019787">
    <property type="entry name" value="Znf_PHD-finger"/>
</dbReference>
<dbReference type="Proteomes" id="UP000076420">
    <property type="component" value="Unassembled WGS sequence"/>
</dbReference>
<evidence type="ECO:0000313" key="7">
    <source>
        <dbReference type="EnsemblMetazoa" id="BGLB026009-PA"/>
    </source>
</evidence>
<dbReference type="VEuPathDB" id="VectorBase:BGLAX_033710"/>
<feature type="region of interest" description="Disordered" evidence="5">
    <location>
        <begin position="37"/>
        <end position="82"/>
    </location>
</feature>
<evidence type="ECO:0000313" key="8">
    <source>
        <dbReference type="Proteomes" id="UP000076420"/>
    </source>
</evidence>
<feature type="compositionally biased region" description="Polar residues" evidence="5">
    <location>
        <begin position="43"/>
        <end position="52"/>
    </location>
</feature>
<dbReference type="Pfam" id="PF00628">
    <property type="entry name" value="PHD"/>
    <property type="match status" value="1"/>
</dbReference>
<keyword evidence="3" id="KW-0862">Zinc</keyword>
<dbReference type="InterPro" id="IPR019786">
    <property type="entry name" value="Zinc_finger_PHD-type_CS"/>
</dbReference>
<dbReference type="SMART" id="SM00249">
    <property type="entry name" value="PHD"/>
    <property type="match status" value="1"/>
</dbReference>
<name>A0A2C9L1F0_BIOGL</name>
<accession>A0A2C9L1F0</accession>
<dbReference type="SUPFAM" id="SSF57903">
    <property type="entry name" value="FYVE/PHD zinc finger"/>
    <property type="match status" value="1"/>
</dbReference>
<gene>
    <name evidence="7" type="primary">106068897</name>
</gene>
<dbReference type="PROSITE" id="PS50016">
    <property type="entry name" value="ZF_PHD_2"/>
    <property type="match status" value="1"/>
</dbReference>
<keyword evidence="2 4" id="KW-0863">Zinc-finger</keyword>
<organism evidence="7 8">
    <name type="scientific">Biomphalaria glabrata</name>
    <name type="common">Bloodfluke planorb</name>
    <name type="synonym">Freshwater snail</name>
    <dbReference type="NCBI Taxonomy" id="6526"/>
    <lineage>
        <taxon>Eukaryota</taxon>
        <taxon>Metazoa</taxon>
        <taxon>Spiralia</taxon>
        <taxon>Lophotrochozoa</taxon>
        <taxon>Mollusca</taxon>
        <taxon>Gastropoda</taxon>
        <taxon>Heterobranchia</taxon>
        <taxon>Euthyneura</taxon>
        <taxon>Panpulmonata</taxon>
        <taxon>Hygrophila</taxon>
        <taxon>Lymnaeoidea</taxon>
        <taxon>Planorbidae</taxon>
        <taxon>Biomphalaria</taxon>
    </lineage>
</organism>
<dbReference type="InterPro" id="IPR001965">
    <property type="entry name" value="Znf_PHD"/>
</dbReference>
<feature type="domain" description="PHD-type" evidence="6">
    <location>
        <begin position="164"/>
        <end position="217"/>
    </location>
</feature>
<evidence type="ECO:0000256" key="4">
    <source>
        <dbReference type="PROSITE-ProRule" id="PRU00146"/>
    </source>
</evidence>
<dbReference type="CDD" id="cd15489">
    <property type="entry name" value="PHD_SF"/>
    <property type="match status" value="1"/>
</dbReference>
<evidence type="ECO:0000256" key="2">
    <source>
        <dbReference type="ARBA" id="ARBA00022771"/>
    </source>
</evidence>
<dbReference type="AlphaFoldDB" id="A0A2C9L1F0"/>
<dbReference type="InterPro" id="IPR013083">
    <property type="entry name" value="Znf_RING/FYVE/PHD"/>
</dbReference>
<dbReference type="VEuPathDB" id="VectorBase:BGLB026009"/>